<dbReference type="EMBL" id="GBXM01067802">
    <property type="protein sequence ID" value="JAH40775.1"/>
    <property type="molecule type" value="Transcribed_RNA"/>
</dbReference>
<reference evidence="2" key="1">
    <citation type="submission" date="2014-11" db="EMBL/GenBank/DDBJ databases">
        <authorList>
            <person name="Amaro Gonzalez C."/>
        </authorList>
    </citation>
    <scope>NUCLEOTIDE SEQUENCE</scope>
</reference>
<evidence type="ECO:0000313" key="2">
    <source>
        <dbReference type="EMBL" id="JAH40775.1"/>
    </source>
</evidence>
<protein>
    <submittedName>
        <fullName evidence="2">Uncharacterized protein</fullName>
    </submittedName>
</protein>
<name>A0A0E9SJE0_ANGAN</name>
<keyword evidence="1" id="KW-0812">Transmembrane</keyword>
<keyword evidence="1" id="KW-1133">Transmembrane helix</keyword>
<accession>A0A0E9SJE0</accession>
<reference evidence="2" key="2">
    <citation type="journal article" date="2015" name="Fish Shellfish Immunol.">
        <title>Early steps in the European eel (Anguilla anguilla)-Vibrio vulnificus interaction in the gills: Role of the RtxA13 toxin.</title>
        <authorList>
            <person name="Callol A."/>
            <person name="Pajuelo D."/>
            <person name="Ebbesson L."/>
            <person name="Teles M."/>
            <person name="MacKenzie S."/>
            <person name="Amaro C."/>
        </authorList>
    </citation>
    <scope>NUCLEOTIDE SEQUENCE</scope>
</reference>
<feature type="transmembrane region" description="Helical" evidence="1">
    <location>
        <begin position="21"/>
        <end position="38"/>
    </location>
</feature>
<sequence>MQEDQCARRILVRILVRARGVVSLLLTGLSGMNSVITFV</sequence>
<keyword evidence="1" id="KW-0472">Membrane</keyword>
<dbReference type="EMBL" id="GBXM01080646">
    <property type="protein sequence ID" value="JAH27931.1"/>
    <property type="molecule type" value="Transcribed_RNA"/>
</dbReference>
<dbReference type="AlphaFoldDB" id="A0A0E9SJE0"/>
<proteinExistence type="predicted"/>
<organism evidence="2">
    <name type="scientific">Anguilla anguilla</name>
    <name type="common">European freshwater eel</name>
    <name type="synonym">Muraena anguilla</name>
    <dbReference type="NCBI Taxonomy" id="7936"/>
    <lineage>
        <taxon>Eukaryota</taxon>
        <taxon>Metazoa</taxon>
        <taxon>Chordata</taxon>
        <taxon>Craniata</taxon>
        <taxon>Vertebrata</taxon>
        <taxon>Euteleostomi</taxon>
        <taxon>Actinopterygii</taxon>
        <taxon>Neopterygii</taxon>
        <taxon>Teleostei</taxon>
        <taxon>Anguilliformes</taxon>
        <taxon>Anguillidae</taxon>
        <taxon>Anguilla</taxon>
    </lineage>
</organism>
<evidence type="ECO:0000256" key="1">
    <source>
        <dbReference type="SAM" id="Phobius"/>
    </source>
</evidence>